<dbReference type="EMBL" id="JAIQCV010000007">
    <property type="protein sequence ID" value="KAH1082167.1"/>
    <property type="molecule type" value="Genomic_DNA"/>
</dbReference>
<gene>
    <name evidence="1" type="ORF">J1N35_021928</name>
</gene>
<accession>A0A9D3VH65</accession>
<dbReference type="AlphaFoldDB" id="A0A9D3VH65"/>
<reference evidence="1 2" key="1">
    <citation type="journal article" date="2021" name="Plant Biotechnol. J.">
        <title>Multi-omics assisted identification of the key and species-specific regulatory components of drought-tolerant mechanisms in Gossypium stocksii.</title>
        <authorList>
            <person name="Yu D."/>
            <person name="Ke L."/>
            <person name="Zhang D."/>
            <person name="Wu Y."/>
            <person name="Sun Y."/>
            <person name="Mei J."/>
            <person name="Sun J."/>
            <person name="Sun Y."/>
        </authorList>
    </citation>
    <scope>NUCLEOTIDE SEQUENCE [LARGE SCALE GENOMIC DNA]</scope>
    <source>
        <strain evidence="2">cv. E1</strain>
        <tissue evidence="1">Leaf</tissue>
    </source>
</reference>
<dbReference type="OrthoDB" id="1720460at2759"/>
<comment type="caution">
    <text evidence="1">The sequence shown here is derived from an EMBL/GenBank/DDBJ whole genome shotgun (WGS) entry which is preliminary data.</text>
</comment>
<name>A0A9D3VH65_9ROSI</name>
<protein>
    <submittedName>
        <fullName evidence="1">Uncharacterized protein</fullName>
    </submittedName>
</protein>
<evidence type="ECO:0000313" key="2">
    <source>
        <dbReference type="Proteomes" id="UP000828251"/>
    </source>
</evidence>
<organism evidence="1 2">
    <name type="scientific">Gossypium stocksii</name>
    <dbReference type="NCBI Taxonomy" id="47602"/>
    <lineage>
        <taxon>Eukaryota</taxon>
        <taxon>Viridiplantae</taxon>
        <taxon>Streptophyta</taxon>
        <taxon>Embryophyta</taxon>
        <taxon>Tracheophyta</taxon>
        <taxon>Spermatophyta</taxon>
        <taxon>Magnoliopsida</taxon>
        <taxon>eudicotyledons</taxon>
        <taxon>Gunneridae</taxon>
        <taxon>Pentapetalae</taxon>
        <taxon>rosids</taxon>
        <taxon>malvids</taxon>
        <taxon>Malvales</taxon>
        <taxon>Malvaceae</taxon>
        <taxon>Malvoideae</taxon>
        <taxon>Gossypium</taxon>
    </lineage>
</organism>
<dbReference type="Proteomes" id="UP000828251">
    <property type="component" value="Unassembled WGS sequence"/>
</dbReference>
<sequence length="164" mass="18096">MVISSAISVLNWLKTRSSFFVAIFSIGHAYTNDFTIIRIVKSARFAKPSYKRINSFLLIVGVKNQTDPDSKSYPGMEIPNRPVGQKPTTASLHTLTNQFANYGFGLMVGFALIATARVGNFTMGFGGLLSSLFNLHFYGFPYAIVYETTFAFPYAFNTVHGGHA</sequence>
<keyword evidence="2" id="KW-1185">Reference proteome</keyword>
<evidence type="ECO:0000313" key="1">
    <source>
        <dbReference type="EMBL" id="KAH1082167.1"/>
    </source>
</evidence>
<proteinExistence type="predicted"/>